<gene>
    <name evidence="2" type="ORF">J2Z18_003801</name>
</gene>
<evidence type="ECO:0000313" key="3">
    <source>
        <dbReference type="Proteomes" id="UP000706926"/>
    </source>
</evidence>
<sequence length="357" mass="39511">MIYDAIVIGAGQAGMAAGYWLKREGQHFLILDRGREAGEMWSSRYKSLKLFTPRTHSALPGLKLEGDPIGFPNKQEMAAYLKKYAAKFELPIRFGSEVVAVRKEEGTFLIHTEREVFQSRALIVATGPFQQPRIPDFASHLPRDIMQLHSSAYQEPSQLQDGPVLVVGGGNSGAQIAAELADTRETYLALAEQPRYLPMSLFGRSLFWWLDLAGILRADSSSWAGQRLRRQRDPIFGYELKQAVKCGKVVLKTRAVHAGAAGIQFADGSRLTVRNIVWATGYVTSYGWLQVDGALDANRKVVHTRGVSPIEGLYYVGLPWQTHRGSSLLAGVGRDAREVVRAMMIQKEGIRNGKGTP</sequence>
<dbReference type="RefSeq" id="WP_007130771.1">
    <property type="nucleotide sequence ID" value="NZ_CP139098.1"/>
</dbReference>
<keyword evidence="3" id="KW-1185">Reference proteome</keyword>
<evidence type="ECO:0000313" key="2">
    <source>
        <dbReference type="EMBL" id="MBP1894695.1"/>
    </source>
</evidence>
<dbReference type="PANTHER" id="PTHR43539:SF78">
    <property type="entry name" value="FLAVIN-CONTAINING MONOOXYGENASE"/>
    <property type="match status" value="1"/>
</dbReference>
<dbReference type="GeneID" id="95405737"/>
<dbReference type="PANTHER" id="PTHR43539">
    <property type="entry name" value="FLAVIN-BINDING MONOOXYGENASE-LIKE PROTEIN (AFU_ORTHOLOGUE AFUA_4G09220)"/>
    <property type="match status" value="1"/>
</dbReference>
<accession>A0ABS4FEL9</accession>
<dbReference type="Gene3D" id="3.50.50.60">
    <property type="entry name" value="FAD/NAD(P)-binding domain"/>
    <property type="match status" value="1"/>
</dbReference>
<dbReference type="PRINTS" id="PR00469">
    <property type="entry name" value="PNDRDTASEII"/>
</dbReference>
<reference evidence="2 3" key="1">
    <citation type="submission" date="2021-03" db="EMBL/GenBank/DDBJ databases">
        <title>Genomic Encyclopedia of Type Strains, Phase IV (KMG-IV): sequencing the most valuable type-strain genomes for metagenomic binning, comparative biology and taxonomic classification.</title>
        <authorList>
            <person name="Goeker M."/>
        </authorList>
    </citation>
    <scope>NUCLEOTIDE SEQUENCE [LARGE SCALE GENOMIC DNA]</scope>
    <source>
        <strain evidence="2 3">DSM 15596</strain>
    </source>
</reference>
<evidence type="ECO:0000256" key="1">
    <source>
        <dbReference type="ARBA" id="ARBA00023002"/>
    </source>
</evidence>
<organism evidence="2 3">
    <name type="scientific">Paenibacillus lactis</name>
    <dbReference type="NCBI Taxonomy" id="228574"/>
    <lineage>
        <taxon>Bacteria</taxon>
        <taxon>Bacillati</taxon>
        <taxon>Bacillota</taxon>
        <taxon>Bacilli</taxon>
        <taxon>Bacillales</taxon>
        <taxon>Paenibacillaceae</taxon>
        <taxon>Paenibacillus</taxon>
    </lineage>
</organism>
<dbReference type="InterPro" id="IPR036188">
    <property type="entry name" value="FAD/NAD-bd_sf"/>
</dbReference>
<dbReference type="Proteomes" id="UP000706926">
    <property type="component" value="Unassembled WGS sequence"/>
</dbReference>
<dbReference type="EMBL" id="JAGGKI010000010">
    <property type="protein sequence ID" value="MBP1894695.1"/>
    <property type="molecule type" value="Genomic_DNA"/>
</dbReference>
<dbReference type="SUPFAM" id="SSF51905">
    <property type="entry name" value="FAD/NAD(P)-binding domain"/>
    <property type="match status" value="2"/>
</dbReference>
<comment type="caution">
    <text evidence="2">The sequence shown here is derived from an EMBL/GenBank/DDBJ whole genome shotgun (WGS) entry which is preliminary data.</text>
</comment>
<proteinExistence type="predicted"/>
<keyword evidence="1" id="KW-0560">Oxidoreductase</keyword>
<name>A0ABS4FEL9_9BACL</name>
<dbReference type="Pfam" id="PF13738">
    <property type="entry name" value="Pyr_redox_3"/>
    <property type="match status" value="1"/>
</dbReference>
<dbReference type="InterPro" id="IPR050982">
    <property type="entry name" value="Auxin_biosynth/cation_transpt"/>
</dbReference>
<dbReference type="PRINTS" id="PR00368">
    <property type="entry name" value="FADPNR"/>
</dbReference>
<protein>
    <submittedName>
        <fullName evidence="2">Flavoprotein involved in K+ transport</fullName>
    </submittedName>
</protein>